<evidence type="ECO:0000313" key="2">
    <source>
        <dbReference type="Proteomes" id="UP000257123"/>
    </source>
</evidence>
<accession>A0A371QYU8</accession>
<protein>
    <submittedName>
        <fullName evidence="1">Uncharacterized protein</fullName>
    </submittedName>
</protein>
<organism evidence="1 2">
    <name type="scientific">Pyrobaculum aerophilum</name>
    <dbReference type="NCBI Taxonomy" id="13773"/>
    <lineage>
        <taxon>Archaea</taxon>
        <taxon>Thermoproteota</taxon>
        <taxon>Thermoprotei</taxon>
        <taxon>Thermoproteales</taxon>
        <taxon>Thermoproteaceae</taxon>
        <taxon>Pyrobaculum</taxon>
    </lineage>
</organism>
<name>A0A371QYU8_9CREN</name>
<dbReference type="EMBL" id="NMUE01000017">
    <property type="protein sequence ID" value="RFA95956.1"/>
    <property type="molecule type" value="Genomic_DNA"/>
</dbReference>
<comment type="caution">
    <text evidence="1">The sequence shown here is derived from an EMBL/GenBank/DDBJ whole genome shotgun (WGS) entry which is preliminary data.</text>
</comment>
<dbReference type="AlphaFoldDB" id="A0A371QYU8"/>
<gene>
    <name evidence="1" type="ORF">CGL51_06495</name>
</gene>
<proteinExistence type="predicted"/>
<dbReference type="Proteomes" id="UP000257123">
    <property type="component" value="Unassembled WGS sequence"/>
</dbReference>
<evidence type="ECO:0000313" key="1">
    <source>
        <dbReference type="EMBL" id="RFA95956.1"/>
    </source>
</evidence>
<sequence>MNSAIGTACRDVRIESVSNNREVTATQLERLRLFIDIKLKTITSISEVKKKKTCEFIFMSKPLRIGNIKIEIVVVVLVTVALLKSQSLPITGCDTTIKYYTSGKFYGLNYGTQYDNWARVEVTVCPSTRTIDWNGQTVYVWPQVIVVTSHPDSYRNWGVTTGGINDRVGPTQRVYWRCDAQSFGNVGGPAINPTNYDYQYGSPTQISLSVGINIKGFNLGLTWTETVKTTQFRLLNADICKINWVGAVNNPGWNEDAKSTWIWGYGFLGLVKPSDLIYTPGGIADGHSYFWKPIYCGPFICGYDWDYAYYKLRYDVG</sequence>
<reference evidence="1 2" key="1">
    <citation type="submission" date="2017-07" db="EMBL/GenBank/DDBJ databases">
        <title>Draft genome sequence of aerobic hyperthermophilic archaea, Pyrobaculum aerophilum YKB31 and YKB32.</title>
        <authorList>
            <person name="Mochizuki T."/>
            <person name="Berliner A.J."/>
            <person name="Yoshida-Takashima Y."/>
            <person name="Takaki Y."/>
            <person name="Nunoura T."/>
            <person name="Takai K."/>
        </authorList>
    </citation>
    <scope>NUCLEOTIDE SEQUENCE [LARGE SCALE GENOMIC DNA]</scope>
    <source>
        <strain evidence="1 2">YKB31</strain>
    </source>
</reference>